<evidence type="ECO:0000256" key="1">
    <source>
        <dbReference type="SAM" id="MobiDB-lite"/>
    </source>
</evidence>
<feature type="compositionally biased region" description="Basic and acidic residues" evidence="1">
    <location>
        <begin position="1"/>
        <end position="10"/>
    </location>
</feature>
<organism evidence="2 3">
    <name type="scientific">Amniculicola lignicola CBS 123094</name>
    <dbReference type="NCBI Taxonomy" id="1392246"/>
    <lineage>
        <taxon>Eukaryota</taxon>
        <taxon>Fungi</taxon>
        <taxon>Dikarya</taxon>
        <taxon>Ascomycota</taxon>
        <taxon>Pezizomycotina</taxon>
        <taxon>Dothideomycetes</taxon>
        <taxon>Pleosporomycetidae</taxon>
        <taxon>Pleosporales</taxon>
        <taxon>Amniculicolaceae</taxon>
        <taxon>Amniculicola</taxon>
    </lineage>
</organism>
<name>A0A6A5X4T0_9PLEO</name>
<dbReference type="EMBL" id="ML977556">
    <property type="protein sequence ID" value="KAF2007963.1"/>
    <property type="molecule type" value="Genomic_DNA"/>
</dbReference>
<proteinExistence type="predicted"/>
<dbReference type="AlphaFoldDB" id="A0A6A5X4T0"/>
<keyword evidence="3" id="KW-1185">Reference proteome</keyword>
<reference evidence="2" key="1">
    <citation type="journal article" date="2020" name="Stud. Mycol.">
        <title>101 Dothideomycetes genomes: a test case for predicting lifestyles and emergence of pathogens.</title>
        <authorList>
            <person name="Haridas S."/>
            <person name="Albert R."/>
            <person name="Binder M."/>
            <person name="Bloem J."/>
            <person name="Labutti K."/>
            <person name="Salamov A."/>
            <person name="Andreopoulos B."/>
            <person name="Baker S."/>
            <person name="Barry K."/>
            <person name="Bills G."/>
            <person name="Bluhm B."/>
            <person name="Cannon C."/>
            <person name="Castanera R."/>
            <person name="Culley D."/>
            <person name="Daum C."/>
            <person name="Ezra D."/>
            <person name="Gonzalez J."/>
            <person name="Henrissat B."/>
            <person name="Kuo A."/>
            <person name="Liang C."/>
            <person name="Lipzen A."/>
            <person name="Lutzoni F."/>
            <person name="Magnuson J."/>
            <person name="Mondo S."/>
            <person name="Nolan M."/>
            <person name="Ohm R."/>
            <person name="Pangilinan J."/>
            <person name="Park H.-J."/>
            <person name="Ramirez L."/>
            <person name="Alfaro M."/>
            <person name="Sun H."/>
            <person name="Tritt A."/>
            <person name="Yoshinaga Y."/>
            <person name="Zwiers L.-H."/>
            <person name="Turgeon B."/>
            <person name="Goodwin S."/>
            <person name="Spatafora J."/>
            <person name="Crous P."/>
            <person name="Grigoriev I."/>
        </authorList>
    </citation>
    <scope>NUCLEOTIDE SEQUENCE</scope>
    <source>
        <strain evidence="2">CBS 123094</strain>
    </source>
</reference>
<gene>
    <name evidence="2" type="ORF">P154DRAFT_528609</name>
</gene>
<protein>
    <submittedName>
        <fullName evidence="2">Uncharacterized protein</fullName>
    </submittedName>
</protein>
<dbReference type="Proteomes" id="UP000799779">
    <property type="component" value="Unassembled WGS sequence"/>
</dbReference>
<sequence>MAYERPESSRALHYPSARSGGSRFKLSALTTKGTGASTTPPAIGTDVERNYFHSADIGLGAGFGKKKFTLGKLRPEHDVRYEARADVGSEERDDHGSNNSQVLIIKKGVEWSVEYERRGASLAESRRSGTESATVENEISTLTPLNMMHNRPFGLRLMPRRPPVQDPEEPQSSEPAAKSRHYYAPSYTAIVVVRALLESMRLPTELVLDILDRACYWPEQNFESTERISAEGNWASHGQSSSAKVCLYADILSEDFVRSCGEEKPKVKEVEFEIKAHDQGWTSENTRGTYETTSWLETSILRRDPASGNHAAIHKDALTNNFGSPKHLQNNIHDLGWTLVVRPGEDRYPQNGEGNFAWYLQGNKVSAPARLVRVVWGEQRHEGNAGTGDQQHFLENLQEGDNILVWARAKYPGWQCQVDSIKMTIRYGF</sequence>
<evidence type="ECO:0000313" key="3">
    <source>
        <dbReference type="Proteomes" id="UP000799779"/>
    </source>
</evidence>
<accession>A0A6A5X4T0</accession>
<feature type="region of interest" description="Disordered" evidence="1">
    <location>
        <begin position="1"/>
        <end position="21"/>
    </location>
</feature>
<evidence type="ECO:0000313" key="2">
    <source>
        <dbReference type="EMBL" id="KAF2007963.1"/>
    </source>
</evidence>
<feature type="region of interest" description="Disordered" evidence="1">
    <location>
        <begin position="158"/>
        <end position="179"/>
    </location>
</feature>
<dbReference type="OrthoDB" id="66095at2759"/>